<dbReference type="RefSeq" id="WP_204784515.1">
    <property type="nucleotide sequence ID" value="NZ_CALVGD010000105.1"/>
</dbReference>
<dbReference type="GO" id="GO:0005840">
    <property type="term" value="C:ribosome"/>
    <property type="evidence" value="ECO:0007669"/>
    <property type="project" value="UniProtKB-KW"/>
</dbReference>
<evidence type="ECO:0000256" key="4">
    <source>
        <dbReference type="ARBA" id="ARBA00035176"/>
    </source>
</evidence>
<dbReference type="Proteomes" id="UP000785625">
    <property type="component" value="Unassembled WGS sequence"/>
</dbReference>
<proteinExistence type="inferred from homology"/>
<reference evidence="6 7" key="1">
    <citation type="journal article" date="2021" name="Sci. Rep.">
        <title>The distribution of antibiotic resistance genes in chicken gut microbiota commensals.</title>
        <authorList>
            <person name="Juricova H."/>
            <person name="Matiasovicova J."/>
            <person name="Kubasova T."/>
            <person name="Cejkova D."/>
            <person name="Rychlik I."/>
        </authorList>
    </citation>
    <scope>NUCLEOTIDE SEQUENCE [LARGE SCALE GENOMIC DNA]</scope>
    <source>
        <strain evidence="6 7">An574</strain>
    </source>
</reference>
<dbReference type="NCBIfam" id="NF001764">
    <property type="entry name" value="PRK00504.1"/>
    <property type="match status" value="1"/>
</dbReference>
<dbReference type="Pfam" id="PF00471">
    <property type="entry name" value="Ribosomal_L33"/>
    <property type="match status" value="1"/>
</dbReference>
<dbReference type="InterPro" id="IPR038584">
    <property type="entry name" value="Ribosomal_bL33_sf"/>
</dbReference>
<keyword evidence="3 5" id="KW-0687">Ribonucleoprotein</keyword>
<evidence type="ECO:0000313" key="6">
    <source>
        <dbReference type="EMBL" id="MBM6940071.1"/>
    </source>
</evidence>
<keyword evidence="7" id="KW-1185">Reference proteome</keyword>
<evidence type="ECO:0000256" key="2">
    <source>
        <dbReference type="ARBA" id="ARBA00022980"/>
    </source>
</evidence>
<name>A0ABS2GW29_9LACO</name>
<dbReference type="InterPro" id="IPR011332">
    <property type="entry name" value="Ribosomal_zn-bd"/>
</dbReference>
<protein>
    <recommendedName>
        <fullName evidence="4 5">Large ribosomal subunit protein bL33</fullName>
    </recommendedName>
</protein>
<keyword evidence="2 5" id="KW-0689">Ribosomal protein</keyword>
<dbReference type="SUPFAM" id="SSF57829">
    <property type="entry name" value="Zn-binding ribosomal proteins"/>
    <property type="match status" value="1"/>
</dbReference>
<sequence>MSQKKVGLECSKCGTRNYTVTVNPERTKQLELKKFCKHCGEYTIHRETR</sequence>
<dbReference type="NCBIfam" id="TIGR01023">
    <property type="entry name" value="rpmG_bact"/>
    <property type="match status" value="1"/>
</dbReference>
<dbReference type="InterPro" id="IPR001705">
    <property type="entry name" value="Ribosomal_bL33"/>
</dbReference>
<comment type="similarity">
    <text evidence="1 5">Belongs to the bacterial ribosomal protein bL33 family.</text>
</comment>
<evidence type="ECO:0000313" key="7">
    <source>
        <dbReference type="Proteomes" id="UP000785625"/>
    </source>
</evidence>
<dbReference type="EMBL" id="JACJKU010000005">
    <property type="protein sequence ID" value="MBM6940071.1"/>
    <property type="molecule type" value="Genomic_DNA"/>
</dbReference>
<evidence type="ECO:0000256" key="3">
    <source>
        <dbReference type="ARBA" id="ARBA00023274"/>
    </source>
</evidence>
<dbReference type="Gene3D" id="2.20.28.120">
    <property type="entry name" value="Ribosomal protein L33"/>
    <property type="match status" value="1"/>
</dbReference>
<organism evidence="6 7">
    <name type="scientific">Limosilactobacillus coleohominis</name>
    <dbReference type="NCBI Taxonomy" id="181675"/>
    <lineage>
        <taxon>Bacteria</taxon>
        <taxon>Bacillati</taxon>
        <taxon>Bacillota</taxon>
        <taxon>Bacilli</taxon>
        <taxon>Lactobacillales</taxon>
        <taxon>Lactobacillaceae</taxon>
        <taxon>Limosilactobacillus</taxon>
    </lineage>
</organism>
<evidence type="ECO:0000256" key="5">
    <source>
        <dbReference type="HAMAP-Rule" id="MF_00294"/>
    </source>
</evidence>
<dbReference type="HAMAP" id="MF_00294">
    <property type="entry name" value="Ribosomal_bL33"/>
    <property type="match status" value="1"/>
</dbReference>
<accession>A0ABS2GW29</accession>
<comment type="caution">
    <text evidence="6">The sequence shown here is derived from an EMBL/GenBank/DDBJ whole genome shotgun (WGS) entry which is preliminary data.</text>
</comment>
<evidence type="ECO:0000256" key="1">
    <source>
        <dbReference type="ARBA" id="ARBA00007596"/>
    </source>
</evidence>
<gene>
    <name evidence="5 6" type="primary">rpmG</name>
    <name evidence="6" type="ORF">H5975_00985</name>
</gene>